<name>A0A1C4V459_9ACTN</name>
<protein>
    <submittedName>
        <fullName evidence="2">Uncharacterized protein</fullName>
    </submittedName>
</protein>
<dbReference type="AlphaFoldDB" id="A0A1C4V459"/>
<dbReference type="Proteomes" id="UP000183585">
    <property type="component" value="Unassembled WGS sequence"/>
</dbReference>
<evidence type="ECO:0000313" key="2">
    <source>
        <dbReference type="EMBL" id="SCE78509.1"/>
    </source>
</evidence>
<dbReference type="EMBL" id="FMCT01000002">
    <property type="protein sequence ID" value="SCE78509.1"/>
    <property type="molecule type" value="Genomic_DNA"/>
</dbReference>
<keyword evidence="3" id="KW-1185">Reference proteome</keyword>
<evidence type="ECO:0000313" key="3">
    <source>
        <dbReference type="Proteomes" id="UP000183585"/>
    </source>
</evidence>
<reference evidence="3" key="1">
    <citation type="submission" date="2016-06" db="EMBL/GenBank/DDBJ databases">
        <authorList>
            <person name="Varghese N."/>
            <person name="Submissions Spin"/>
        </authorList>
    </citation>
    <scope>NUCLEOTIDE SEQUENCE [LARGE SCALE GENOMIC DNA]</scope>
    <source>
        <strain evidence="3">DSM 43168</strain>
    </source>
</reference>
<feature type="region of interest" description="Disordered" evidence="1">
    <location>
        <begin position="187"/>
        <end position="211"/>
    </location>
</feature>
<accession>A0A1C4V459</accession>
<organism evidence="2 3">
    <name type="scientific">Micromonospora carbonacea</name>
    <dbReference type="NCBI Taxonomy" id="47853"/>
    <lineage>
        <taxon>Bacteria</taxon>
        <taxon>Bacillati</taxon>
        <taxon>Actinomycetota</taxon>
        <taxon>Actinomycetes</taxon>
        <taxon>Micromonosporales</taxon>
        <taxon>Micromonosporaceae</taxon>
        <taxon>Micromonospora</taxon>
    </lineage>
</organism>
<sequence length="211" mass="22392">MTRILIGVVTVVTVACIGLPMLLLSSVLGGGSGGCDVATAPAMRPSRHPARSVSWDTEQLEIATTIIDVGVAKGVPRWGWVVAVATAMQESGLRNLPHLGDRNDHDSIGAFQQRPSQGWGTVTQLSEPSYQAGKFFDKLLTVPGWESMPLTQAAQTVQVSAYPDAYAKWTDDATILVDRLTSALTDCPPTRSTSSRLGSPILPTLHPSSPS</sequence>
<dbReference type="RefSeq" id="WP_074472884.1">
    <property type="nucleotide sequence ID" value="NZ_FMCT01000002.1"/>
</dbReference>
<evidence type="ECO:0000256" key="1">
    <source>
        <dbReference type="SAM" id="MobiDB-lite"/>
    </source>
</evidence>
<gene>
    <name evidence="2" type="ORF">GA0070563_1024</name>
</gene>
<dbReference type="PROSITE" id="PS51257">
    <property type="entry name" value="PROKAR_LIPOPROTEIN"/>
    <property type="match status" value="1"/>
</dbReference>
<proteinExistence type="predicted"/>